<feature type="non-terminal residue" evidence="1">
    <location>
        <position position="1"/>
    </location>
</feature>
<dbReference type="AlphaFoldDB" id="A0A392W3Y0"/>
<dbReference type="EMBL" id="LXQA011342070">
    <property type="protein sequence ID" value="MCI93901.1"/>
    <property type="molecule type" value="Genomic_DNA"/>
</dbReference>
<comment type="caution">
    <text evidence="1">The sequence shown here is derived from an EMBL/GenBank/DDBJ whole genome shotgun (WGS) entry which is preliminary data.</text>
</comment>
<sequence>SGSCAACSDCAVLVVFFWKLRHAQG</sequence>
<name>A0A392W3Y0_9FABA</name>
<accession>A0A392W3Y0</accession>
<reference evidence="1 2" key="1">
    <citation type="journal article" date="2018" name="Front. Plant Sci.">
        <title>Red Clover (Trifolium pratense) and Zigzag Clover (T. medium) - A Picture of Genomic Similarities and Differences.</title>
        <authorList>
            <person name="Dluhosova J."/>
            <person name="Istvanek J."/>
            <person name="Nedelnik J."/>
            <person name="Repkova J."/>
        </authorList>
    </citation>
    <scope>NUCLEOTIDE SEQUENCE [LARGE SCALE GENOMIC DNA]</scope>
    <source>
        <strain evidence="2">cv. 10/8</strain>
        <tissue evidence="1">Leaf</tissue>
    </source>
</reference>
<organism evidence="1 2">
    <name type="scientific">Trifolium medium</name>
    <dbReference type="NCBI Taxonomy" id="97028"/>
    <lineage>
        <taxon>Eukaryota</taxon>
        <taxon>Viridiplantae</taxon>
        <taxon>Streptophyta</taxon>
        <taxon>Embryophyta</taxon>
        <taxon>Tracheophyta</taxon>
        <taxon>Spermatophyta</taxon>
        <taxon>Magnoliopsida</taxon>
        <taxon>eudicotyledons</taxon>
        <taxon>Gunneridae</taxon>
        <taxon>Pentapetalae</taxon>
        <taxon>rosids</taxon>
        <taxon>fabids</taxon>
        <taxon>Fabales</taxon>
        <taxon>Fabaceae</taxon>
        <taxon>Papilionoideae</taxon>
        <taxon>50 kb inversion clade</taxon>
        <taxon>NPAAA clade</taxon>
        <taxon>Hologalegina</taxon>
        <taxon>IRL clade</taxon>
        <taxon>Trifolieae</taxon>
        <taxon>Trifolium</taxon>
    </lineage>
</organism>
<protein>
    <submittedName>
        <fullName evidence="1">Uncharacterized protein</fullName>
    </submittedName>
</protein>
<keyword evidence="2" id="KW-1185">Reference proteome</keyword>
<evidence type="ECO:0000313" key="1">
    <source>
        <dbReference type="EMBL" id="MCI93901.1"/>
    </source>
</evidence>
<evidence type="ECO:0000313" key="2">
    <source>
        <dbReference type="Proteomes" id="UP000265520"/>
    </source>
</evidence>
<dbReference type="Proteomes" id="UP000265520">
    <property type="component" value="Unassembled WGS sequence"/>
</dbReference>
<proteinExistence type="predicted"/>